<reference evidence="2 3" key="1">
    <citation type="journal article" date="2021" name="Nat. Commun.">
        <title>Genetic determinants of endophytism in the Arabidopsis root mycobiome.</title>
        <authorList>
            <person name="Mesny F."/>
            <person name="Miyauchi S."/>
            <person name="Thiergart T."/>
            <person name="Pickel B."/>
            <person name="Atanasova L."/>
            <person name="Karlsson M."/>
            <person name="Huettel B."/>
            <person name="Barry K.W."/>
            <person name="Haridas S."/>
            <person name="Chen C."/>
            <person name="Bauer D."/>
            <person name="Andreopoulos W."/>
            <person name="Pangilinan J."/>
            <person name="LaButti K."/>
            <person name="Riley R."/>
            <person name="Lipzen A."/>
            <person name="Clum A."/>
            <person name="Drula E."/>
            <person name="Henrissat B."/>
            <person name="Kohler A."/>
            <person name="Grigoriev I.V."/>
            <person name="Martin F.M."/>
            <person name="Hacquard S."/>
        </authorList>
    </citation>
    <scope>NUCLEOTIDE SEQUENCE [LARGE SCALE GENOMIC DNA]</scope>
    <source>
        <strain evidence="2 3">MPI-SDFR-AT-0080</strain>
    </source>
</reference>
<dbReference type="EMBL" id="JAGTJR010000025">
    <property type="protein sequence ID" value="KAH7042629.1"/>
    <property type="molecule type" value="Genomic_DNA"/>
</dbReference>
<keyword evidence="3" id="KW-1185">Reference proteome</keyword>
<protein>
    <submittedName>
        <fullName evidence="2">Uncharacterized protein</fullName>
    </submittedName>
</protein>
<name>A0ABQ8G258_9PEZI</name>
<gene>
    <name evidence="2" type="ORF">B0J12DRAFT_673482</name>
</gene>
<evidence type="ECO:0000313" key="3">
    <source>
        <dbReference type="Proteomes" id="UP000774617"/>
    </source>
</evidence>
<evidence type="ECO:0000256" key="1">
    <source>
        <dbReference type="SAM" id="MobiDB-lite"/>
    </source>
</evidence>
<organism evidence="2 3">
    <name type="scientific">Macrophomina phaseolina</name>
    <dbReference type="NCBI Taxonomy" id="35725"/>
    <lineage>
        <taxon>Eukaryota</taxon>
        <taxon>Fungi</taxon>
        <taxon>Dikarya</taxon>
        <taxon>Ascomycota</taxon>
        <taxon>Pezizomycotina</taxon>
        <taxon>Dothideomycetes</taxon>
        <taxon>Dothideomycetes incertae sedis</taxon>
        <taxon>Botryosphaeriales</taxon>
        <taxon>Botryosphaeriaceae</taxon>
        <taxon>Macrophomina</taxon>
    </lineage>
</organism>
<feature type="compositionally biased region" description="Polar residues" evidence="1">
    <location>
        <begin position="174"/>
        <end position="191"/>
    </location>
</feature>
<feature type="region of interest" description="Disordered" evidence="1">
    <location>
        <begin position="174"/>
        <end position="208"/>
    </location>
</feature>
<comment type="caution">
    <text evidence="2">The sequence shown here is derived from an EMBL/GenBank/DDBJ whole genome shotgun (WGS) entry which is preliminary data.</text>
</comment>
<sequence length="294" mass="33508">MDLPYGTSFLDVTSFAQRSVIHHKISHSSPRFLTSTTKPVTAMELSRQIQHRPLFDIWQRLLRNINILYARGVFDRRPWLIHPTHFTNDDRLLGQTAIEIIIWQTITAQEGHDHEVAALVAECIQQIIFLYQQQHPRLQYVVARHHARPIHFNYVGTRIAPPIQRFPSTPRISLPTTSRRFAPSNHTETVDSSSSTSSHQLTTIPELNEGPPSTVLGLAVPCNWHLIPEEMSYLEIAAAARRADMQRATSPVRRRLAMLLQGDLDRLGPVGGMARVDWEDRARALSELDSERSD</sequence>
<proteinExistence type="predicted"/>
<evidence type="ECO:0000313" key="2">
    <source>
        <dbReference type="EMBL" id="KAH7042629.1"/>
    </source>
</evidence>
<dbReference type="Proteomes" id="UP000774617">
    <property type="component" value="Unassembled WGS sequence"/>
</dbReference>
<accession>A0ABQ8G258</accession>